<protein>
    <recommendedName>
        <fullName evidence="1">YgjP-like metallopeptidase domain-containing protein</fullName>
    </recommendedName>
</protein>
<proteinExistence type="predicted"/>
<dbReference type="HOGENOM" id="CLU_065947_2_2_7"/>
<evidence type="ECO:0000259" key="1">
    <source>
        <dbReference type="Pfam" id="PF01863"/>
    </source>
</evidence>
<dbReference type="KEGG" id="daf:Desaf_0635"/>
<dbReference type="AlphaFoldDB" id="F3YUN3"/>
<dbReference type="Pfam" id="PF01863">
    <property type="entry name" value="YgjP-like"/>
    <property type="match status" value="1"/>
</dbReference>
<accession>F3YUN3</accession>
<sequence>MDTLRPVDHNLPAFSVRVSPRAKRAKLVCSASQGLVVVLPQGSDPSLAGRLVAHHRAWAERVLRRLGASGSRIAQPPAELSLRAVDSVVCLDYVRRAGQELRLNDSGPDRLLISGDQQAPGYLSGLRALLLSWLRRRAARDMPPLVREQSLRSGLACSAVRFRAQRMRWGSCTAAGVLHLNAKLLFLSRELADFVILHELCHTVHMNHSPRFKGLLASHEPDMERLDAALRTAGTMVPALLN</sequence>
<reference evidence="2 3" key="1">
    <citation type="journal article" date="2011" name="J. Bacteriol.">
        <title>Genome sequence of the mercury-methylating and pleomorphic Desulfovibrio africanus Strain Walvis Bay.</title>
        <authorList>
            <person name="Brown S.D."/>
            <person name="Wall J.D."/>
            <person name="Kucken A.M."/>
            <person name="Gilmour C.C."/>
            <person name="Podar M."/>
            <person name="Brandt C.C."/>
            <person name="Teshima H."/>
            <person name="Detter J.C."/>
            <person name="Han C.S."/>
            <person name="Land M.L."/>
            <person name="Lucas S."/>
            <person name="Han J."/>
            <person name="Pennacchio L."/>
            <person name="Nolan M."/>
            <person name="Pitluck S."/>
            <person name="Woyke T."/>
            <person name="Goodwin L."/>
            <person name="Palumbo A.V."/>
            <person name="Elias D.A."/>
        </authorList>
    </citation>
    <scope>NUCLEOTIDE SEQUENCE [LARGE SCALE GENOMIC DNA]</scope>
    <source>
        <strain evidence="2 3">Walvis Bay</strain>
    </source>
</reference>
<dbReference type="PANTHER" id="PTHR30399">
    <property type="entry name" value="UNCHARACTERIZED PROTEIN YGJP"/>
    <property type="match status" value="1"/>
</dbReference>
<feature type="domain" description="YgjP-like metallopeptidase" evidence="1">
    <location>
        <begin position="24"/>
        <end position="231"/>
    </location>
</feature>
<dbReference type="InterPro" id="IPR002725">
    <property type="entry name" value="YgjP-like_metallopeptidase"/>
</dbReference>
<organism evidence="2 3">
    <name type="scientific">Desulfocurvibacter africanus subsp. africanus str. Walvis Bay</name>
    <dbReference type="NCBI Taxonomy" id="690850"/>
    <lineage>
        <taxon>Bacteria</taxon>
        <taxon>Pseudomonadati</taxon>
        <taxon>Thermodesulfobacteriota</taxon>
        <taxon>Desulfovibrionia</taxon>
        <taxon>Desulfovibrionales</taxon>
        <taxon>Desulfovibrionaceae</taxon>
        <taxon>Desulfocurvibacter</taxon>
    </lineage>
</organism>
<dbReference type="eggNOG" id="COG1451">
    <property type="taxonomic scope" value="Bacteria"/>
</dbReference>
<dbReference type="Gene3D" id="3.30.2010.10">
    <property type="entry name" value="Metalloproteases ('zincins'), catalytic domain"/>
    <property type="match status" value="1"/>
</dbReference>
<dbReference type="RefSeq" id="WP_014258825.1">
    <property type="nucleotide sequence ID" value="NC_016629.1"/>
</dbReference>
<dbReference type="CDD" id="cd07344">
    <property type="entry name" value="M48_yhfN_like"/>
    <property type="match status" value="1"/>
</dbReference>
<dbReference type="InterPro" id="IPR053136">
    <property type="entry name" value="UTP_pyrophosphatase-like"/>
</dbReference>
<evidence type="ECO:0000313" key="2">
    <source>
        <dbReference type="EMBL" id="EGJ48987.1"/>
    </source>
</evidence>
<keyword evidence="3" id="KW-1185">Reference proteome</keyword>
<gene>
    <name evidence="2" type="ORF">Desaf_0635</name>
</gene>
<name>F3YUN3_DESAF</name>
<evidence type="ECO:0000313" key="3">
    <source>
        <dbReference type="Proteomes" id="UP000007844"/>
    </source>
</evidence>
<dbReference type="Proteomes" id="UP000007844">
    <property type="component" value="Chromosome"/>
</dbReference>
<dbReference type="STRING" id="690850.Desaf_0635"/>
<dbReference type="EMBL" id="CP003221">
    <property type="protein sequence ID" value="EGJ48987.1"/>
    <property type="molecule type" value="Genomic_DNA"/>
</dbReference>
<dbReference type="PANTHER" id="PTHR30399:SF1">
    <property type="entry name" value="UTP PYROPHOSPHATASE"/>
    <property type="match status" value="1"/>
</dbReference>